<protein>
    <recommendedName>
        <fullName evidence="1 2">Protein ApaG</fullName>
    </recommendedName>
</protein>
<accession>A0A939JV46</accession>
<dbReference type="Gene3D" id="2.60.40.1470">
    <property type="entry name" value="ApaG domain"/>
    <property type="match status" value="1"/>
</dbReference>
<keyword evidence="5" id="KW-1185">Reference proteome</keyword>
<dbReference type="RefSeq" id="WP_207258737.1">
    <property type="nucleotide sequence ID" value="NZ_JAFMPP010000013.1"/>
</dbReference>
<comment type="caution">
    <text evidence="4">The sequence shown here is derived from an EMBL/GenBank/DDBJ whole genome shotgun (WGS) entry which is preliminary data.</text>
</comment>
<proteinExistence type="inferred from homology"/>
<dbReference type="PANTHER" id="PTHR47191:SF2">
    <property type="entry name" value="OS05G0170800 PROTEIN"/>
    <property type="match status" value="1"/>
</dbReference>
<dbReference type="Proteomes" id="UP000664122">
    <property type="component" value="Unassembled WGS sequence"/>
</dbReference>
<dbReference type="InterPro" id="IPR036767">
    <property type="entry name" value="ApaG_sf"/>
</dbReference>
<dbReference type="EMBL" id="JAFMPP010000013">
    <property type="protein sequence ID" value="MBO0663815.1"/>
    <property type="molecule type" value="Genomic_DNA"/>
</dbReference>
<dbReference type="HAMAP" id="MF_00791">
    <property type="entry name" value="ApaG"/>
    <property type="match status" value="1"/>
</dbReference>
<evidence type="ECO:0000256" key="1">
    <source>
        <dbReference type="ARBA" id="ARBA00017693"/>
    </source>
</evidence>
<dbReference type="InterPro" id="IPR050718">
    <property type="entry name" value="ApaG-like"/>
</dbReference>
<dbReference type="PANTHER" id="PTHR47191">
    <property type="entry name" value="OS05G0170800 PROTEIN"/>
    <property type="match status" value="1"/>
</dbReference>
<evidence type="ECO:0000313" key="4">
    <source>
        <dbReference type="EMBL" id="MBO0663815.1"/>
    </source>
</evidence>
<organism evidence="4 5">
    <name type="scientific">Jiella flava</name>
    <dbReference type="NCBI Taxonomy" id="2816857"/>
    <lineage>
        <taxon>Bacteria</taxon>
        <taxon>Pseudomonadati</taxon>
        <taxon>Pseudomonadota</taxon>
        <taxon>Alphaproteobacteria</taxon>
        <taxon>Hyphomicrobiales</taxon>
        <taxon>Aurantimonadaceae</taxon>
        <taxon>Jiella</taxon>
    </lineage>
</organism>
<name>A0A939JV46_9HYPH</name>
<dbReference type="PROSITE" id="PS51087">
    <property type="entry name" value="APAG"/>
    <property type="match status" value="1"/>
</dbReference>
<reference evidence="4" key="1">
    <citation type="submission" date="2021-03" db="EMBL/GenBank/DDBJ databases">
        <title>Whole genome sequence of Jiella sp. CQZ9-1.</title>
        <authorList>
            <person name="Tuo L."/>
        </authorList>
    </citation>
    <scope>NUCLEOTIDE SEQUENCE</scope>
    <source>
        <strain evidence="4">CQZ9-1</strain>
    </source>
</reference>
<dbReference type="NCBIfam" id="NF003967">
    <property type="entry name" value="PRK05461.1"/>
    <property type="match status" value="1"/>
</dbReference>
<gene>
    <name evidence="2 4" type="primary">apaG</name>
    <name evidence="4" type="ORF">J1C48_14635</name>
</gene>
<dbReference type="AlphaFoldDB" id="A0A939JV46"/>
<evidence type="ECO:0000259" key="3">
    <source>
        <dbReference type="PROSITE" id="PS51087"/>
    </source>
</evidence>
<dbReference type="InterPro" id="IPR023065">
    <property type="entry name" value="Uncharacterised_ApaG"/>
</dbReference>
<dbReference type="SUPFAM" id="SSF110069">
    <property type="entry name" value="ApaG-like"/>
    <property type="match status" value="1"/>
</dbReference>
<dbReference type="Pfam" id="PF04379">
    <property type="entry name" value="DUF525"/>
    <property type="match status" value="1"/>
</dbReference>
<evidence type="ECO:0000313" key="5">
    <source>
        <dbReference type="Proteomes" id="UP000664122"/>
    </source>
</evidence>
<dbReference type="InterPro" id="IPR007474">
    <property type="entry name" value="ApaG_domain"/>
</dbReference>
<feature type="domain" description="ApaG" evidence="3">
    <location>
        <begin position="3"/>
        <end position="127"/>
    </location>
</feature>
<evidence type="ECO:0000256" key="2">
    <source>
        <dbReference type="HAMAP-Rule" id="MF_00791"/>
    </source>
</evidence>
<sequence>MYQAKTRQIIVTVKPAYLEEQSEPSENRWVWAYRVEIENAGEVTVQLESRYWEITDASGHIETVAGPGVVGEQPVILPGDSFTYTSGCPLSTPSGIMRGRYQMRTDEGEAFEVEIPAFSLDLPTDNRVLN</sequence>